<dbReference type="SUPFAM" id="SSF57850">
    <property type="entry name" value="RING/U-box"/>
    <property type="match status" value="1"/>
</dbReference>
<accession>A0A485L7A7</accession>
<keyword evidence="1" id="KW-0479">Metal-binding</keyword>
<gene>
    <name evidence="4" type="primary">Aste57867_16417</name>
    <name evidence="3" type="ORF">As57867_016360</name>
    <name evidence="4" type="ORF">ASTE57867_16417</name>
</gene>
<dbReference type="Pfam" id="PF13639">
    <property type="entry name" value="zf-RING_2"/>
    <property type="match status" value="1"/>
</dbReference>
<feature type="domain" description="RING-type" evidence="2">
    <location>
        <begin position="173"/>
        <end position="213"/>
    </location>
</feature>
<sequence>MSNSVLEALSVTLTKAIVVPANAQSALYTLTVTNKTSHTDFSTTKTDADFEHLRDCVLRALDRGHSCDALCPWFYVDIEHILPKKAFFRKATHAKVVDAHMCAYQKLMDMLLTFIKNPHNRSCHRAMDTIPDALFRYLFDERQVSPNMFVPVKPRLSSVSSTRSSYSSLTLDCSICCGSSDSAGWTTLDCGHTFHDDCVLAALTGDLECPKCKRKPVP</sequence>
<dbReference type="GO" id="GO:0008270">
    <property type="term" value="F:zinc ion binding"/>
    <property type="evidence" value="ECO:0007669"/>
    <property type="project" value="UniProtKB-KW"/>
</dbReference>
<dbReference type="Gene3D" id="3.30.40.10">
    <property type="entry name" value="Zinc/RING finger domain, C3HC4 (zinc finger)"/>
    <property type="match status" value="1"/>
</dbReference>
<protein>
    <submittedName>
        <fullName evidence="4">Aste57867_16417 protein</fullName>
    </submittedName>
</protein>
<reference evidence="3" key="2">
    <citation type="submission" date="2019-06" db="EMBL/GenBank/DDBJ databases">
        <title>Genomics analysis of Aphanomyces spp. identifies a new class of oomycete effector associated with host adaptation.</title>
        <authorList>
            <person name="Gaulin E."/>
        </authorList>
    </citation>
    <scope>NUCLEOTIDE SEQUENCE</scope>
    <source>
        <strain evidence="3">CBS 578.67</strain>
    </source>
</reference>
<proteinExistence type="predicted"/>
<dbReference type="EMBL" id="VJMH01005874">
    <property type="protein sequence ID" value="KAF0692509.1"/>
    <property type="molecule type" value="Genomic_DNA"/>
</dbReference>
<name>A0A485L7A7_9STRA</name>
<dbReference type="InterPro" id="IPR001841">
    <property type="entry name" value="Znf_RING"/>
</dbReference>
<dbReference type="OrthoDB" id="8062037at2759"/>
<dbReference type="AlphaFoldDB" id="A0A485L7A7"/>
<evidence type="ECO:0000313" key="5">
    <source>
        <dbReference type="Proteomes" id="UP000332933"/>
    </source>
</evidence>
<reference evidence="4 5" key="1">
    <citation type="submission" date="2019-03" db="EMBL/GenBank/DDBJ databases">
        <authorList>
            <person name="Gaulin E."/>
            <person name="Dumas B."/>
        </authorList>
    </citation>
    <scope>NUCLEOTIDE SEQUENCE [LARGE SCALE GENOMIC DNA]</scope>
    <source>
        <strain evidence="4">CBS 568.67</strain>
    </source>
</reference>
<dbReference type="SMART" id="SM00184">
    <property type="entry name" value="RING"/>
    <property type="match status" value="1"/>
</dbReference>
<dbReference type="Proteomes" id="UP000332933">
    <property type="component" value="Unassembled WGS sequence"/>
</dbReference>
<dbReference type="EMBL" id="CAADRA010005895">
    <property type="protein sequence ID" value="VFT93192.1"/>
    <property type="molecule type" value="Genomic_DNA"/>
</dbReference>
<keyword evidence="1" id="KW-0863">Zinc-finger</keyword>
<evidence type="ECO:0000259" key="2">
    <source>
        <dbReference type="PROSITE" id="PS50089"/>
    </source>
</evidence>
<evidence type="ECO:0000313" key="3">
    <source>
        <dbReference type="EMBL" id="KAF0692509.1"/>
    </source>
</evidence>
<dbReference type="PROSITE" id="PS50089">
    <property type="entry name" value="ZF_RING_2"/>
    <property type="match status" value="1"/>
</dbReference>
<dbReference type="InterPro" id="IPR013083">
    <property type="entry name" value="Znf_RING/FYVE/PHD"/>
</dbReference>
<evidence type="ECO:0000313" key="4">
    <source>
        <dbReference type="EMBL" id="VFT93192.1"/>
    </source>
</evidence>
<keyword evidence="5" id="KW-1185">Reference proteome</keyword>
<keyword evidence="1" id="KW-0862">Zinc</keyword>
<organism evidence="4 5">
    <name type="scientific">Aphanomyces stellatus</name>
    <dbReference type="NCBI Taxonomy" id="120398"/>
    <lineage>
        <taxon>Eukaryota</taxon>
        <taxon>Sar</taxon>
        <taxon>Stramenopiles</taxon>
        <taxon>Oomycota</taxon>
        <taxon>Saprolegniomycetes</taxon>
        <taxon>Saprolegniales</taxon>
        <taxon>Verrucalvaceae</taxon>
        <taxon>Aphanomyces</taxon>
    </lineage>
</organism>
<evidence type="ECO:0000256" key="1">
    <source>
        <dbReference type="PROSITE-ProRule" id="PRU00175"/>
    </source>
</evidence>